<dbReference type="RefSeq" id="XP_060425281.1">
    <property type="nucleotide sequence ID" value="XM_060575806.1"/>
</dbReference>
<reference evidence="1" key="1">
    <citation type="submission" date="2021-06" db="EMBL/GenBank/DDBJ databases">
        <title>Comparative genomics, transcriptomics and evolutionary studies reveal genomic signatures of adaptation to plant cell wall in hemibiotrophic fungi.</title>
        <authorList>
            <consortium name="DOE Joint Genome Institute"/>
            <person name="Baroncelli R."/>
            <person name="Diaz J.F."/>
            <person name="Benocci T."/>
            <person name="Peng M."/>
            <person name="Battaglia E."/>
            <person name="Haridas S."/>
            <person name="Andreopoulos W."/>
            <person name="Labutti K."/>
            <person name="Pangilinan J."/>
            <person name="Floch G.L."/>
            <person name="Makela M.R."/>
            <person name="Henrissat B."/>
            <person name="Grigoriev I.V."/>
            <person name="Crouch J.A."/>
            <person name="De Vries R.P."/>
            <person name="Sukno S.A."/>
            <person name="Thon M.R."/>
        </authorList>
    </citation>
    <scope>NUCLEOTIDE SEQUENCE</scope>
    <source>
        <strain evidence="1">CBS 193.32</strain>
    </source>
</reference>
<dbReference type="Proteomes" id="UP001224890">
    <property type="component" value="Unassembled WGS sequence"/>
</dbReference>
<proteinExistence type="predicted"/>
<gene>
    <name evidence="1" type="ORF">BDP55DRAFT_676314</name>
</gene>
<sequence>MSIDLNHISDALICRCYTDSSGSVLGSCSGPAGCWMCPAYSMCADTCGSRVDTGMQENQPDDRDFLGVDLTVHRGEKDSKRYCVRVVVWWRGRSGWETRRIADEYCYNNFFPGWQLVKMAN</sequence>
<accession>A0AAJ0AF21</accession>
<comment type="caution">
    <text evidence="1">The sequence shown here is derived from an EMBL/GenBank/DDBJ whole genome shotgun (WGS) entry which is preliminary data.</text>
</comment>
<keyword evidence="2" id="KW-1185">Reference proteome</keyword>
<evidence type="ECO:0000313" key="1">
    <source>
        <dbReference type="EMBL" id="KAK1671278.1"/>
    </source>
</evidence>
<name>A0AAJ0AF21_9PEZI</name>
<dbReference type="EMBL" id="JAHMHR010000048">
    <property type="protein sequence ID" value="KAK1671278.1"/>
    <property type="molecule type" value="Genomic_DNA"/>
</dbReference>
<evidence type="ECO:0000313" key="2">
    <source>
        <dbReference type="Proteomes" id="UP001224890"/>
    </source>
</evidence>
<protein>
    <submittedName>
        <fullName evidence="1">Uncharacterized protein</fullName>
    </submittedName>
</protein>
<organism evidence="1 2">
    <name type="scientific">Colletotrichum godetiae</name>
    <dbReference type="NCBI Taxonomy" id="1209918"/>
    <lineage>
        <taxon>Eukaryota</taxon>
        <taxon>Fungi</taxon>
        <taxon>Dikarya</taxon>
        <taxon>Ascomycota</taxon>
        <taxon>Pezizomycotina</taxon>
        <taxon>Sordariomycetes</taxon>
        <taxon>Hypocreomycetidae</taxon>
        <taxon>Glomerellales</taxon>
        <taxon>Glomerellaceae</taxon>
        <taxon>Colletotrichum</taxon>
        <taxon>Colletotrichum acutatum species complex</taxon>
    </lineage>
</organism>
<dbReference type="GeneID" id="85460332"/>
<dbReference type="AlphaFoldDB" id="A0AAJ0AF21"/>